<evidence type="ECO:0000256" key="8">
    <source>
        <dbReference type="PROSITE-ProRule" id="PRU01251"/>
    </source>
</evidence>
<dbReference type="Pfam" id="PF10431">
    <property type="entry name" value="ClpB_D2-small"/>
    <property type="match status" value="1"/>
</dbReference>
<dbReference type="Pfam" id="PF00004">
    <property type="entry name" value="AAA"/>
    <property type="match status" value="1"/>
</dbReference>
<dbReference type="InterPro" id="IPR050130">
    <property type="entry name" value="ClpA_ClpB"/>
</dbReference>
<dbReference type="InterPro" id="IPR036628">
    <property type="entry name" value="Clp_N_dom_sf"/>
</dbReference>
<dbReference type="PROSITE" id="PS00870">
    <property type="entry name" value="CLPAB_1"/>
    <property type="match status" value="1"/>
</dbReference>
<keyword evidence="10" id="KW-0963">Cytoplasm</keyword>
<dbReference type="SMART" id="SM00382">
    <property type="entry name" value="AAA"/>
    <property type="match status" value="2"/>
</dbReference>
<dbReference type="Pfam" id="PF17871">
    <property type="entry name" value="AAA_lid_9"/>
    <property type="match status" value="1"/>
</dbReference>
<comment type="similarity">
    <text evidence="1 9">Belongs to the ClpA/ClpB family.</text>
</comment>
<dbReference type="PROSITE" id="PS00871">
    <property type="entry name" value="CLPAB_2"/>
    <property type="match status" value="1"/>
</dbReference>
<dbReference type="CDD" id="cd00009">
    <property type="entry name" value="AAA"/>
    <property type="match status" value="1"/>
</dbReference>
<sequence length="861" mass="97217">MNTEKFTQKSLEALSAAHEFALKYKHTNIKNEHLILALIGQMNGLIPKLLEKMGKNTPALIDRIEKDLNHFPTVDTLNPNNIYMDRDLNVSLNKAEKTAEEMGDSYISVEHLFISLLENKILKEEGINIENFKTALKEVRGNQRVNSQNPEGVYDVLNKYGSDLCEEVRKGRIDPIIGRDVEIRRSIQILSRRTKNNPMLIGDPGVGKTALVEGLAQRIVKGDVPDNLKEKTVFSLDMGALIAGAKFRGEFEERLKAVVKELEASEGKIILFIDEIHTIVGAGKTEGAMDAGNLLKPMLARGEINVIGATTIDEYRKYIEKDSALERRFQTILVNEPTIEDSISILRGLKEKYEVYHGIRISDSAIVSAVILSDRYITDRNLPDKAIDLIDEAASKIKTEMNSMPSELDELTRKAMQYEIEKESLKKEKDKGSLERLNNLERELAELNDKKSVLQAQWNLEKNDVTRVQQIKEQIEEAKLEIEKANREADLQKLAELQYGKLPQLEKDLKAEEEKMETSKKTSSRLVKEVLDRDEIAETLSSWTGIPVNKLMEGEKEKILHLEDSIKSRVIGQPEAIKSISESIIRARAGLNDPDRPMGSFVFLGPTGVGKTYLAKTLALNLFDDERNIVRIDMSEYMDKFSVTRLIGAPPGYVGYEEGGQLTEAVRRKPYSVILLDEIEKAHPDVFNILLQLLDDGRLTDSKGKVVNFKNTLIIMTSNLGSEYIVEDPQVGEDTKKIVTDRLKASFKPEFINRIDDIIVFRALGKESVRNIIKLLIKEINERLKDKYIDLSFTAEAVDYIIEKSYDVKFGARPIKRYLQREVETNLAKLILQGDVADGDTVDVGVAGESLSFKVVKKDKI</sequence>
<keyword evidence="4 9" id="KW-0067">ATP-binding</keyword>
<dbReference type="Proteomes" id="UP000263486">
    <property type="component" value="Unassembled WGS sequence"/>
</dbReference>
<dbReference type="Pfam" id="PF07724">
    <property type="entry name" value="AAA_2"/>
    <property type="match status" value="1"/>
</dbReference>
<comment type="caution">
    <text evidence="12">The sequence shown here is derived from an EMBL/GenBank/DDBJ whole genome shotgun (WGS) entry which is preliminary data.</text>
</comment>
<keyword evidence="10" id="KW-0346">Stress response</keyword>
<evidence type="ECO:0000256" key="2">
    <source>
        <dbReference type="ARBA" id="ARBA00022737"/>
    </source>
</evidence>
<accession>A0ABX9KID6</accession>
<keyword evidence="3 9" id="KW-0547">Nucleotide-binding</keyword>
<dbReference type="InterPro" id="IPR018368">
    <property type="entry name" value="ClpA/B_CS1"/>
</dbReference>
<dbReference type="InterPro" id="IPR003959">
    <property type="entry name" value="ATPase_AAA_core"/>
</dbReference>
<dbReference type="PROSITE" id="PS51903">
    <property type="entry name" value="CLP_R"/>
    <property type="match status" value="1"/>
</dbReference>
<keyword evidence="6 9" id="KW-0143">Chaperone</keyword>
<reference evidence="12 13" key="1">
    <citation type="submission" date="2018-08" db="EMBL/GenBank/DDBJ databases">
        <title>Draft genome sequence of Psychrilyobacter sp. strain SD5 isolated from Black Sea water.</title>
        <authorList>
            <person name="Yadav S."/>
            <person name="Villanueva L."/>
            <person name="Damste J.S.S."/>
        </authorList>
    </citation>
    <scope>NUCLEOTIDE SEQUENCE [LARGE SCALE GENOMIC DNA]</scope>
    <source>
        <strain evidence="12 13">SD5</strain>
    </source>
</reference>
<evidence type="ECO:0000313" key="12">
    <source>
        <dbReference type="EMBL" id="REI41992.1"/>
    </source>
</evidence>
<dbReference type="PANTHER" id="PTHR11638">
    <property type="entry name" value="ATP-DEPENDENT CLP PROTEASE"/>
    <property type="match status" value="1"/>
</dbReference>
<dbReference type="Gene3D" id="1.10.8.60">
    <property type="match status" value="1"/>
</dbReference>
<evidence type="ECO:0000256" key="3">
    <source>
        <dbReference type="ARBA" id="ARBA00022741"/>
    </source>
</evidence>
<evidence type="ECO:0000256" key="9">
    <source>
        <dbReference type="RuleBase" id="RU004432"/>
    </source>
</evidence>
<comment type="subcellular location">
    <subcellularLocation>
        <location evidence="10">Cytoplasm</location>
    </subcellularLocation>
</comment>
<organism evidence="12 13">
    <name type="scientific">Psychrilyobacter piezotolerans</name>
    <dbReference type="NCBI Taxonomy" id="2293438"/>
    <lineage>
        <taxon>Bacteria</taxon>
        <taxon>Fusobacteriati</taxon>
        <taxon>Fusobacteriota</taxon>
        <taxon>Fusobacteriia</taxon>
        <taxon>Fusobacteriales</taxon>
        <taxon>Fusobacteriaceae</taxon>
        <taxon>Psychrilyobacter</taxon>
    </lineage>
</organism>
<protein>
    <recommendedName>
        <fullName evidence="10">Chaperone protein ClpB</fullName>
    </recommendedName>
</protein>
<proteinExistence type="inferred from homology"/>
<keyword evidence="13" id="KW-1185">Reference proteome</keyword>
<dbReference type="InterPro" id="IPR004176">
    <property type="entry name" value="Clp_R_N"/>
</dbReference>
<evidence type="ECO:0000256" key="4">
    <source>
        <dbReference type="ARBA" id="ARBA00022840"/>
    </source>
</evidence>
<dbReference type="Gene3D" id="3.40.50.300">
    <property type="entry name" value="P-loop containing nucleotide triphosphate hydrolases"/>
    <property type="match status" value="3"/>
</dbReference>
<dbReference type="InterPro" id="IPR041546">
    <property type="entry name" value="ClpA/ClpB_AAA_lid"/>
</dbReference>
<dbReference type="EMBL" id="QUAJ01000006">
    <property type="protein sequence ID" value="REI41992.1"/>
    <property type="molecule type" value="Genomic_DNA"/>
</dbReference>
<evidence type="ECO:0000256" key="10">
    <source>
        <dbReference type="RuleBase" id="RU362034"/>
    </source>
</evidence>
<evidence type="ECO:0000259" key="11">
    <source>
        <dbReference type="PROSITE" id="PS51903"/>
    </source>
</evidence>
<dbReference type="SMART" id="SM01086">
    <property type="entry name" value="ClpB_D2-small"/>
    <property type="match status" value="1"/>
</dbReference>
<dbReference type="InterPro" id="IPR017730">
    <property type="entry name" value="Chaperonin_ClpB"/>
</dbReference>
<dbReference type="InterPro" id="IPR027417">
    <property type="entry name" value="P-loop_NTPase"/>
</dbReference>
<gene>
    <name evidence="10 12" type="primary">clpB</name>
    <name evidence="12" type="ORF">DYH56_04525</name>
</gene>
<evidence type="ECO:0000256" key="1">
    <source>
        <dbReference type="ARBA" id="ARBA00008675"/>
    </source>
</evidence>
<evidence type="ECO:0000256" key="5">
    <source>
        <dbReference type="ARBA" id="ARBA00023054"/>
    </source>
</evidence>
<name>A0ABX9KID6_9FUSO</name>
<feature type="domain" description="Clp R" evidence="11">
    <location>
        <begin position="3"/>
        <end position="142"/>
    </location>
</feature>
<dbReference type="InterPro" id="IPR019489">
    <property type="entry name" value="Clp_ATPase_C"/>
</dbReference>
<dbReference type="InterPro" id="IPR001270">
    <property type="entry name" value="ClpA/B"/>
</dbReference>
<comment type="function">
    <text evidence="10">Part of a stress-induced multi-chaperone system, it is involved in the recovery of the cell from heat-induced damage, in cooperation with DnaK, DnaJ and GrpE.</text>
</comment>
<dbReference type="Gene3D" id="1.10.1780.10">
    <property type="entry name" value="Clp, N-terminal domain"/>
    <property type="match status" value="1"/>
</dbReference>
<evidence type="ECO:0000313" key="13">
    <source>
        <dbReference type="Proteomes" id="UP000263486"/>
    </source>
</evidence>
<dbReference type="NCBIfam" id="TIGR03346">
    <property type="entry name" value="chaperone_ClpB"/>
    <property type="match status" value="1"/>
</dbReference>
<dbReference type="InterPro" id="IPR003593">
    <property type="entry name" value="AAA+_ATPase"/>
</dbReference>
<dbReference type="Pfam" id="PF02861">
    <property type="entry name" value="Clp_N"/>
    <property type="match status" value="1"/>
</dbReference>
<comment type="subunit">
    <text evidence="7">Homohexamer. The oligomerization is ATP-dependent.</text>
</comment>
<dbReference type="SUPFAM" id="SSF52540">
    <property type="entry name" value="P-loop containing nucleoside triphosphate hydrolases"/>
    <property type="match status" value="2"/>
</dbReference>
<keyword evidence="2 8" id="KW-0677">Repeat</keyword>
<keyword evidence="5 10" id="KW-0175">Coiled coil</keyword>
<dbReference type="CDD" id="cd19499">
    <property type="entry name" value="RecA-like_ClpB_Hsp104-like"/>
    <property type="match status" value="1"/>
</dbReference>
<feature type="coiled-coil region" evidence="10">
    <location>
        <begin position="408"/>
        <end position="522"/>
    </location>
</feature>
<evidence type="ECO:0000256" key="6">
    <source>
        <dbReference type="ARBA" id="ARBA00023186"/>
    </source>
</evidence>
<evidence type="ECO:0000256" key="7">
    <source>
        <dbReference type="ARBA" id="ARBA00026057"/>
    </source>
</evidence>
<dbReference type="PANTHER" id="PTHR11638:SF18">
    <property type="entry name" value="HEAT SHOCK PROTEIN 104"/>
    <property type="match status" value="1"/>
</dbReference>
<dbReference type="InterPro" id="IPR028299">
    <property type="entry name" value="ClpA/B_CS2"/>
</dbReference>
<dbReference type="PRINTS" id="PR00300">
    <property type="entry name" value="CLPPROTEASEA"/>
</dbReference>
<dbReference type="RefSeq" id="WP_114641676.1">
    <property type="nucleotide sequence ID" value="NZ_JAACIO010000007.1"/>
</dbReference>
<comment type="subunit">
    <text evidence="10">Homohexamer; The oligomerization is ATP-dependent.</text>
</comment>
<dbReference type="SUPFAM" id="SSF81923">
    <property type="entry name" value="Double Clp-N motif"/>
    <property type="match status" value="1"/>
</dbReference>